<name>A0ABP9GU53_9ACTN</name>
<feature type="compositionally biased region" description="Low complexity" evidence="1">
    <location>
        <begin position="84"/>
        <end position="95"/>
    </location>
</feature>
<keyword evidence="4" id="KW-1185">Reference proteome</keyword>
<gene>
    <name evidence="3" type="ORF">GCM10023205_12820</name>
</gene>
<feature type="region of interest" description="Disordered" evidence="1">
    <location>
        <begin position="1"/>
        <end position="41"/>
    </location>
</feature>
<keyword evidence="2" id="KW-0812">Transmembrane</keyword>
<keyword evidence="2" id="KW-1133">Transmembrane helix</keyword>
<organism evidence="3 4">
    <name type="scientific">Yinghuangia aomiensis</name>
    <dbReference type="NCBI Taxonomy" id="676205"/>
    <lineage>
        <taxon>Bacteria</taxon>
        <taxon>Bacillati</taxon>
        <taxon>Actinomycetota</taxon>
        <taxon>Actinomycetes</taxon>
        <taxon>Kitasatosporales</taxon>
        <taxon>Streptomycetaceae</taxon>
        <taxon>Yinghuangia</taxon>
    </lineage>
</organism>
<dbReference type="RefSeq" id="WP_345674304.1">
    <property type="nucleotide sequence ID" value="NZ_BAABHS010000004.1"/>
</dbReference>
<dbReference type="Proteomes" id="UP001500466">
    <property type="component" value="Unassembled WGS sequence"/>
</dbReference>
<accession>A0ABP9GU53</accession>
<protein>
    <recommendedName>
        <fullName evidence="5">Peptidase MA superfamily protein</fullName>
    </recommendedName>
</protein>
<feature type="region of interest" description="Disordered" evidence="1">
    <location>
        <begin position="68"/>
        <end position="95"/>
    </location>
</feature>
<comment type="caution">
    <text evidence="3">The sequence shown here is derived from an EMBL/GenBank/DDBJ whole genome shotgun (WGS) entry which is preliminary data.</text>
</comment>
<evidence type="ECO:0000313" key="3">
    <source>
        <dbReference type="EMBL" id="GAA4953074.1"/>
    </source>
</evidence>
<evidence type="ECO:0000313" key="4">
    <source>
        <dbReference type="Proteomes" id="UP001500466"/>
    </source>
</evidence>
<dbReference type="EMBL" id="BAABHS010000004">
    <property type="protein sequence ID" value="GAA4953074.1"/>
    <property type="molecule type" value="Genomic_DNA"/>
</dbReference>
<evidence type="ECO:0000256" key="1">
    <source>
        <dbReference type="SAM" id="MobiDB-lite"/>
    </source>
</evidence>
<proteinExistence type="predicted"/>
<feature type="transmembrane region" description="Helical" evidence="2">
    <location>
        <begin position="46"/>
        <end position="65"/>
    </location>
</feature>
<evidence type="ECO:0000256" key="2">
    <source>
        <dbReference type="SAM" id="Phobius"/>
    </source>
</evidence>
<evidence type="ECO:0008006" key="5">
    <source>
        <dbReference type="Google" id="ProtNLM"/>
    </source>
</evidence>
<reference evidence="4" key="1">
    <citation type="journal article" date="2019" name="Int. J. Syst. Evol. Microbiol.">
        <title>The Global Catalogue of Microorganisms (GCM) 10K type strain sequencing project: providing services to taxonomists for standard genome sequencing and annotation.</title>
        <authorList>
            <consortium name="The Broad Institute Genomics Platform"/>
            <consortium name="The Broad Institute Genome Sequencing Center for Infectious Disease"/>
            <person name="Wu L."/>
            <person name="Ma J."/>
        </authorList>
    </citation>
    <scope>NUCLEOTIDE SEQUENCE [LARGE SCALE GENOMIC DNA]</scope>
    <source>
        <strain evidence="4">JCM 17986</strain>
    </source>
</reference>
<keyword evidence="2" id="KW-0472">Membrane</keyword>
<sequence>MAQSRRNAGTPASAPHGTPTAPGNAQPPHRRRTGPPPARGRIANRLTVTLVALLAVLAAVMAYGATHSRQTTTRIPAGTPVGSPAPDTAAPQAPDAVTPTELAALADTRSKALADGDEDAFLAALDPATPGLVDEQRRLFRNLRPIPFDEAAYRVAATRPGPGPGDPLTVDVSFDHRITHADTSTVGEGYRWTVTRPAPGAAPRITSITGTPYEGGAGYRYARDYPAPWDRAQLTVARRPHVVVLAEQALADRAEPLADAAEQAAAADLAAYAGPRGTAPGFVVVPVADRAAFYELYGGRADQHGDESGLTYALRSSPTGNTAATARPGTTAQFGGARIVLDVTSGYFTGGDAIRTGDLLRHEMAHALVTPLRSDLAGQNQPVWVVEGFADWLAFRSDRDRLSAQFGEARTYLRTGRFTGTLPTDADLYQADPVGNAASYQLAHLAMLRIEETHGTSAVFRFAAAVYADPSAAAVDRALRDATGLDRAAFEADWARYVRALLDHG</sequence>